<dbReference type="RefSeq" id="WP_007468816.1">
    <property type="nucleotide sequence ID" value="NZ_KI391954.1"/>
</dbReference>
<accession>E5XP04</accession>
<keyword evidence="1" id="KW-0812">Transmembrane</keyword>
<proteinExistence type="predicted"/>
<keyword evidence="1" id="KW-0472">Membrane</keyword>
<comment type="caution">
    <text evidence="2">The sequence shown here is derived from an EMBL/GenBank/DDBJ whole genome shotgun (WGS) entry which is preliminary data.</text>
</comment>
<gene>
    <name evidence="2" type="ORF">HMPREF9336_01225</name>
</gene>
<dbReference type="PANTHER" id="PTHR39456">
    <property type="entry name" value="METAL-DEPENDENT HYDROLASE"/>
    <property type="match status" value="1"/>
</dbReference>
<dbReference type="Pfam" id="PF10118">
    <property type="entry name" value="Metal_hydrol"/>
    <property type="match status" value="1"/>
</dbReference>
<dbReference type="Proteomes" id="UP000004816">
    <property type="component" value="Unassembled WGS sequence"/>
</dbReference>
<dbReference type="eggNOG" id="COG3687">
    <property type="taxonomic scope" value="Bacteria"/>
</dbReference>
<feature type="transmembrane region" description="Helical" evidence="1">
    <location>
        <begin position="213"/>
        <end position="233"/>
    </location>
</feature>
<evidence type="ECO:0000313" key="2">
    <source>
        <dbReference type="EMBL" id="EFV13896.1"/>
    </source>
</evidence>
<dbReference type="InterPro" id="IPR016516">
    <property type="entry name" value="UCP07580"/>
</dbReference>
<reference evidence="2 3" key="1">
    <citation type="journal article" date="2011" name="Stand. Genomic Sci.">
        <title>High quality draft genome sequence of Segniliparus rugosus CDC 945(T)= (ATCC BAA-974(T)).</title>
        <authorList>
            <person name="Earl A.M."/>
            <person name="Desjardins C.A."/>
            <person name="Fitzgerald M.G."/>
            <person name="Arachchi H.M."/>
            <person name="Zeng Q."/>
            <person name="Mehta T."/>
            <person name="Griggs A."/>
            <person name="Birren B.W."/>
            <person name="Toney N.C."/>
            <person name="Carr J."/>
            <person name="Posey J."/>
            <person name="Butler W.R."/>
        </authorList>
    </citation>
    <scope>NUCLEOTIDE SEQUENCE [LARGE SCALE GENOMIC DNA]</scope>
    <source>
        <strain evidence="3">ATCC BAA-974 / DSM 45345 / CCUG 50838 / CIP 108380 / JCM 13579 / CDC 945</strain>
    </source>
</reference>
<protein>
    <recommendedName>
        <fullName evidence="4">Metal-dependent hydrolase</fullName>
    </recommendedName>
</protein>
<dbReference type="PIRSF" id="PIRSF007580">
    <property type="entry name" value="UCP07580"/>
    <property type="match status" value="1"/>
</dbReference>
<sequence length="302" mass="34018">MSAPTLSKALYPKVRRIVFPFGQPVPMDKYFVDGNIPLSHLIAQMSFVFPPGEEAFIRSVRRYSHLITDPGLKKRVAGFIGQEAVHGLQHRDLNDKLVEMGYRGWELSENLGKKNEERENRMDAQWPPAQYPEKYRLARFAMLAATATAEHGTAVLAERLLSLPEAQALMTDPEVKNLLNWHAFEELEHKSVAFDVYRAVDGPEWLRVAIARVTAATIVPVLVIGSLISILGCDRGALRRPIKIAKDVVQVFKHPIMKGLRKDMKLAGRRGFHPDDIDTTPLLDKWNAELFGDNGALLDHLK</sequence>
<dbReference type="STRING" id="679197.HMPREF9336_01225"/>
<dbReference type="EMBL" id="ACZI02000003">
    <property type="protein sequence ID" value="EFV13896.1"/>
    <property type="molecule type" value="Genomic_DNA"/>
</dbReference>
<keyword evidence="3" id="KW-1185">Reference proteome</keyword>
<dbReference type="HOGENOM" id="CLU_051636_0_0_11"/>
<dbReference type="AlphaFoldDB" id="E5XP04"/>
<dbReference type="OrthoDB" id="4760165at2"/>
<name>E5XP04_SEGRC</name>
<evidence type="ECO:0008006" key="4">
    <source>
        <dbReference type="Google" id="ProtNLM"/>
    </source>
</evidence>
<organism evidence="2 3">
    <name type="scientific">Segniliparus rugosus (strain ATCC BAA-974 / DSM 45345 / CCUG 50838 / CIP 108380 / JCM 13579 / CDC 945)</name>
    <dbReference type="NCBI Taxonomy" id="679197"/>
    <lineage>
        <taxon>Bacteria</taxon>
        <taxon>Bacillati</taxon>
        <taxon>Actinomycetota</taxon>
        <taxon>Actinomycetes</taxon>
        <taxon>Mycobacteriales</taxon>
        <taxon>Segniliparaceae</taxon>
        <taxon>Segniliparus</taxon>
    </lineage>
</organism>
<keyword evidence="1" id="KW-1133">Transmembrane helix</keyword>
<evidence type="ECO:0000313" key="3">
    <source>
        <dbReference type="Proteomes" id="UP000004816"/>
    </source>
</evidence>
<evidence type="ECO:0000256" key="1">
    <source>
        <dbReference type="SAM" id="Phobius"/>
    </source>
</evidence>
<dbReference type="PANTHER" id="PTHR39456:SF1">
    <property type="entry name" value="METAL-DEPENDENT HYDROLASE"/>
    <property type="match status" value="1"/>
</dbReference>